<evidence type="ECO:0000313" key="1">
    <source>
        <dbReference type="EMBL" id="JAD52421.1"/>
    </source>
</evidence>
<sequence>MAATSDISVLKLPLKFLIAHSR</sequence>
<dbReference type="EMBL" id="GBRH01245474">
    <property type="protein sequence ID" value="JAD52421.1"/>
    <property type="molecule type" value="Transcribed_RNA"/>
</dbReference>
<reference evidence="1" key="2">
    <citation type="journal article" date="2015" name="Data Brief">
        <title>Shoot transcriptome of the giant reed, Arundo donax.</title>
        <authorList>
            <person name="Barrero R.A."/>
            <person name="Guerrero F.D."/>
            <person name="Moolhuijzen P."/>
            <person name="Goolsby J.A."/>
            <person name="Tidwell J."/>
            <person name="Bellgard S.E."/>
            <person name="Bellgard M.I."/>
        </authorList>
    </citation>
    <scope>NUCLEOTIDE SEQUENCE</scope>
    <source>
        <tissue evidence="1">Shoot tissue taken approximately 20 cm above the soil surface</tissue>
    </source>
</reference>
<dbReference type="AlphaFoldDB" id="A0A0A9AMN9"/>
<reference evidence="1" key="1">
    <citation type="submission" date="2014-09" db="EMBL/GenBank/DDBJ databases">
        <authorList>
            <person name="Magalhaes I.L.F."/>
            <person name="Oliveira U."/>
            <person name="Santos F.R."/>
            <person name="Vidigal T.H.D.A."/>
            <person name="Brescovit A.D."/>
            <person name="Santos A.J."/>
        </authorList>
    </citation>
    <scope>NUCLEOTIDE SEQUENCE</scope>
    <source>
        <tissue evidence="1">Shoot tissue taken approximately 20 cm above the soil surface</tissue>
    </source>
</reference>
<accession>A0A0A9AMN9</accession>
<organism evidence="1">
    <name type="scientific">Arundo donax</name>
    <name type="common">Giant reed</name>
    <name type="synonym">Donax arundinaceus</name>
    <dbReference type="NCBI Taxonomy" id="35708"/>
    <lineage>
        <taxon>Eukaryota</taxon>
        <taxon>Viridiplantae</taxon>
        <taxon>Streptophyta</taxon>
        <taxon>Embryophyta</taxon>
        <taxon>Tracheophyta</taxon>
        <taxon>Spermatophyta</taxon>
        <taxon>Magnoliopsida</taxon>
        <taxon>Liliopsida</taxon>
        <taxon>Poales</taxon>
        <taxon>Poaceae</taxon>
        <taxon>PACMAD clade</taxon>
        <taxon>Arundinoideae</taxon>
        <taxon>Arundineae</taxon>
        <taxon>Arundo</taxon>
    </lineage>
</organism>
<protein>
    <submittedName>
        <fullName evidence="1">Uncharacterized protein</fullName>
    </submittedName>
</protein>
<proteinExistence type="predicted"/>
<name>A0A0A9AMN9_ARUDO</name>